<evidence type="ECO:0000256" key="1">
    <source>
        <dbReference type="SAM" id="MobiDB-lite"/>
    </source>
</evidence>
<dbReference type="Proteomes" id="UP000823775">
    <property type="component" value="Unassembled WGS sequence"/>
</dbReference>
<feature type="region of interest" description="Disordered" evidence="1">
    <location>
        <begin position="1"/>
        <end position="36"/>
    </location>
</feature>
<dbReference type="EMBL" id="JACEIK010013592">
    <property type="protein sequence ID" value="MCE3216580.1"/>
    <property type="molecule type" value="Genomic_DNA"/>
</dbReference>
<accession>A0ABS8WUG6</accession>
<evidence type="ECO:0000313" key="3">
    <source>
        <dbReference type="Proteomes" id="UP000823775"/>
    </source>
</evidence>
<gene>
    <name evidence="2" type="ORF">HAX54_006993</name>
</gene>
<comment type="caution">
    <text evidence="2">The sequence shown here is derived from an EMBL/GenBank/DDBJ whole genome shotgun (WGS) entry which is preliminary data.</text>
</comment>
<name>A0ABS8WUG6_DATST</name>
<protein>
    <submittedName>
        <fullName evidence="2">Uncharacterized protein</fullName>
    </submittedName>
</protein>
<proteinExistence type="predicted"/>
<evidence type="ECO:0000313" key="2">
    <source>
        <dbReference type="EMBL" id="MCE3216580.1"/>
    </source>
</evidence>
<feature type="region of interest" description="Disordered" evidence="1">
    <location>
        <begin position="79"/>
        <end position="101"/>
    </location>
</feature>
<organism evidence="2 3">
    <name type="scientific">Datura stramonium</name>
    <name type="common">Jimsonweed</name>
    <name type="synonym">Common thornapple</name>
    <dbReference type="NCBI Taxonomy" id="4076"/>
    <lineage>
        <taxon>Eukaryota</taxon>
        <taxon>Viridiplantae</taxon>
        <taxon>Streptophyta</taxon>
        <taxon>Embryophyta</taxon>
        <taxon>Tracheophyta</taxon>
        <taxon>Spermatophyta</taxon>
        <taxon>Magnoliopsida</taxon>
        <taxon>eudicotyledons</taxon>
        <taxon>Gunneridae</taxon>
        <taxon>Pentapetalae</taxon>
        <taxon>asterids</taxon>
        <taxon>lamiids</taxon>
        <taxon>Solanales</taxon>
        <taxon>Solanaceae</taxon>
        <taxon>Solanoideae</taxon>
        <taxon>Datureae</taxon>
        <taxon>Datura</taxon>
    </lineage>
</organism>
<sequence>MTGHHSLDGVTAEVTTRHTSGGGVNYRLSDDGPSPVPSRSVSSILWAIKNDGGSMDRQVSDGLSRWSYLERDFHALIFKGNDRDDGPSEWQRPVTRPSNAQ</sequence>
<reference evidence="2 3" key="1">
    <citation type="journal article" date="2021" name="BMC Genomics">
        <title>Datura genome reveals duplications of psychoactive alkaloid biosynthetic genes and high mutation rate following tissue culture.</title>
        <authorList>
            <person name="Rajewski A."/>
            <person name="Carter-House D."/>
            <person name="Stajich J."/>
            <person name="Litt A."/>
        </authorList>
    </citation>
    <scope>NUCLEOTIDE SEQUENCE [LARGE SCALE GENOMIC DNA]</scope>
    <source>
        <strain evidence="2">AR-01</strain>
    </source>
</reference>
<keyword evidence="3" id="KW-1185">Reference proteome</keyword>